<keyword evidence="3" id="KW-1185">Reference proteome</keyword>
<feature type="chain" id="PRO_5025388858" description="Concanavalin A-like lectin/glucanase" evidence="1">
    <location>
        <begin position="18"/>
        <end position="349"/>
    </location>
</feature>
<dbReference type="AlphaFoldDB" id="A0A6A6JR35"/>
<feature type="signal peptide" evidence="1">
    <location>
        <begin position="1"/>
        <end position="17"/>
    </location>
</feature>
<evidence type="ECO:0000256" key="1">
    <source>
        <dbReference type="SAM" id="SignalP"/>
    </source>
</evidence>
<gene>
    <name evidence="2" type="ORF">EI97DRAFT_221361</name>
</gene>
<evidence type="ECO:0008006" key="4">
    <source>
        <dbReference type="Google" id="ProtNLM"/>
    </source>
</evidence>
<reference evidence="2" key="1">
    <citation type="journal article" date="2020" name="Stud. Mycol.">
        <title>101 Dothideomycetes genomes: a test case for predicting lifestyles and emergence of pathogens.</title>
        <authorList>
            <person name="Haridas S."/>
            <person name="Albert R."/>
            <person name="Binder M."/>
            <person name="Bloem J."/>
            <person name="Labutti K."/>
            <person name="Salamov A."/>
            <person name="Andreopoulos B."/>
            <person name="Baker S."/>
            <person name="Barry K."/>
            <person name="Bills G."/>
            <person name="Bluhm B."/>
            <person name="Cannon C."/>
            <person name="Castanera R."/>
            <person name="Culley D."/>
            <person name="Daum C."/>
            <person name="Ezra D."/>
            <person name="Gonzalez J."/>
            <person name="Henrissat B."/>
            <person name="Kuo A."/>
            <person name="Liang C."/>
            <person name="Lipzen A."/>
            <person name="Lutzoni F."/>
            <person name="Magnuson J."/>
            <person name="Mondo S."/>
            <person name="Nolan M."/>
            <person name="Ohm R."/>
            <person name="Pangilinan J."/>
            <person name="Park H.-J."/>
            <person name="Ramirez L."/>
            <person name="Alfaro M."/>
            <person name="Sun H."/>
            <person name="Tritt A."/>
            <person name="Yoshinaga Y."/>
            <person name="Zwiers L.-H."/>
            <person name="Turgeon B."/>
            <person name="Goodwin S."/>
            <person name="Spatafora J."/>
            <person name="Crous P."/>
            <person name="Grigoriev I."/>
        </authorList>
    </citation>
    <scope>NUCLEOTIDE SEQUENCE</scope>
    <source>
        <strain evidence="2">CBS 379.55</strain>
    </source>
</reference>
<dbReference type="OrthoDB" id="406838at2759"/>
<organism evidence="2 3">
    <name type="scientific">Westerdykella ornata</name>
    <dbReference type="NCBI Taxonomy" id="318751"/>
    <lineage>
        <taxon>Eukaryota</taxon>
        <taxon>Fungi</taxon>
        <taxon>Dikarya</taxon>
        <taxon>Ascomycota</taxon>
        <taxon>Pezizomycotina</taxon>
        <taxon>Dothideomycetes</taxon>
        <taxon>Pleosporomycetidae</taxon>
        <taxon>Pleosporales</taxon>
        <taxon>Sporormiaceae</taxon>
        <taxon>Westerdykella</taxon>
    </lineage>
</organism>
<dbReference type="GeneID" id="54547041"/>
<dbReference type="EMBL" id="ML986487">
    <property type="protein sequence ID" value="KAF2278847.1"/>
    <property type="molecule type" value="Genomic_DNA"/>
</dbReference>
<sequence>MVSLLFALTTLLSLASAISLPPNLHSRQATSLKPGAWIITYTPNAANSPTYRGPLRITSTSDATFISGDLYNGTVQPNPADGSPILPRNNYWGFVRATKLTAGSNRGFSLNLEFWTFGGFRQTVRYWDTIWAGQPVDGGYIVELSPASAPSGYPDTQNYFEGNVKIASSGAVVGKFTMGWVSTYLRRIKLEIGTVSGAKVPQADTSGTRTWKSVFAEAGYDISVTVGKTDIPEPSNTVGAGWFNEEQEHDAVLTYRGPTDYDKEWKYYLLIVRHMVESSRGAMIDPTRKYNGIPREGTAIASEWRVGTNPDGTPDTIDNVPWPASVVGKKFEDLQDPWFRTAVHEGEVP</sequence>
<dbReference type="RefSeq" id="XP_033656386.1">
    <property type="nucleotide sequence ID" value="XM_033793866.1"/>
</dbReference>
<accession>A0A6A6JR35</accession>
<proteinExistence type="predicted"/>
<evidence type="ECO:0000313" key="3">
    <source>
        <dbReference type="Proteomes" id="UP000800097"/>
    </source>
</evidence>
<evidence type="ECO:0000313" key="2">
    <source>
        <dbReference type="EMBL" id="KAF2278847.1"/>
    </source>
</evidence>
<protein>
    <recommendedName>
        <fullName evidence="4">Concanavalin A-like lectin/glucanase</fullName>
    </recommendedName>
</protein>
<dbReference type="Proteomes" id="UP000800097">
    <property type="component" value="Unassembled WGS sequence"/>
</dbReference>
<name>A0A6A6JR35_WESOR</name>
<keyword evidence="1" id="KW-0732">Signal</keyword>